<dbReference type="InterPro" id="IPR009057">
    <property type="entry name" value="Homeodomain-like_sf"/>
</dbReference>
<dbReference type="RefSeq" id="WP_110841411.1">
    <property type="nucleotide sequence ID" value="NZ_QJVJ01000008.1"/>
</dbReference>
<evidence type="ECO:0000256" key="1">
    <source>
        <dbReference type="ARBA" id="ARBA00023015"/>
    </source>
</evidence>
<keyword evidence="8" id="KW-1185">Reference proteome</keyword>
<dbReference type="PROSITE" id="PS00041">
    <property type="entry name" value="HTH_ARAC_FAMILY_1"/>
    <property type="match status" value="1"/>
</dbReference>
<reference evidence="7 8" key="1">
    <citation type="submission" date="2018-05" db="EMBL/GenBank/DDBJ databases">
        <title>Paenibacillus flagellatus sp. nov., isolated from selenium mineral soil.</title>
        <authorList>
            <person name="Dai X."/>
        </authorList>
    </citation>
    <scope>NUCLEOTIDE SEQUENCE [LARGE SCALE GENOMIC DNA]</scope>
    <source>
        <strain evidence="7 8">DXL2</strain>
    </source>
</reference>
<dbReference type="PROSITE" id="PS50110">
    <property type="entry name" value="RESPONSE_REGULATORY"/>
    <property type="match status" value="1"/>
</dbReference>
<accession>A0A2V5K190</accession>
<dbReference type="SUPFAM" id="SSF46689">
    <property type="entry name" value="Homeodomain-like"/>
    <property type="match status" value="2"/>
</dbReference>
<dbReference type="InterPro" id="IPR001789">
    <property type="entry name" value="Sig_transdc_resp-reg_receiver"/>
</dbReference>
<gene>
    <name evidence="7" type="ORF">DLM86_17785</name>
</gene>
<dbReference type="EMBL" id="QJVJ01000008">
    <property type="protein sequence ID" value="PYI52861.1"/>
    <property type="molecule type" value="Genomic_DNA"/>
</dbReference>
<evidence type="ECO:0000256" key="2">
    <source>
        <dbReference type="ARBA" id="ARBA00023125"/>
    </source>
</evidence>
<dbReference type="Gene3D" id="3.40.50.2300">
    <property type="match status" value="1"/>
</dbReference>
<evidence type="ECO:0000313" key="8">
    <source>
        <dbReference type="Proteomes" id="UP000247476"/>
    </source>
</evidence>
<dbReference type="SMART" id="SM00448">
    <property type="entry name" value="REC"/>
    <property type="match status" value="1"/>
</dbReference>
<dbReference type="PANTHER" id="PTHR43280:SF28">
    <property type="entry name" value="HTH-TYPE TRANSCRIPTIONAL ACTIVATOR RHAS"/>
    <property type="match status" value="1"/>
</dbReference>
<dbReference type="Proteomes" id="UP000247476">
    <property type="component" value="Unassembled WGS sequence"/>
</dbReference>
<dbReference type="SMART" id="SM00342">
    <property type="entry name" value="HTH_ARAC"/>
    <property type="match status" value="1"/>
</dbReference>
<evidence type="ECO:0000259" key="6">
    <source>
        <dbReference type="PROSITE" id="PS50110"/>
    </source>
</evidence>
<dbReference type="GO" id="GO:0003700">
    <property type="term" value="F:DNA-binding transcription factor activity"/>
    <property type="evidence" value="ECO:0007669"/>
    <property type="project" value="InterPro"/>
</dbReference>
<protein>
    <submittedName>
        <fullName evidence="7">DNA-binding response regulator</fullName>
    </submittedName>
</protein>
<dbReference type="InterPro" id="IPR011006">
    <property type="entry name" value="CheY-like_superfamily"/>
</dbReference>
<keyword evidence="1" id="KW-0805">Transcription regulation</keyword>
<dbReference type="CDD" id="cd17536">
    <property type="entry name" value="REC_YesN-like"/>
    <property type="match status" value="1"/>
</dbReference>
<dbReference type="Pfam" id="PF00072">
    <property type="entry name" value="Response_reg"/>
    <property type="match status" value="1"/>
</dbReference>
<feature type="domain" description="HTH araC/xylS-type" evidence="5">
    <location>
        <begin position="161"/>
        <end position="259"/>
    </location>
</feature>
<evidence type="ECO:0000259" key="5">
    <source>
        <dbReference type="PROSITE" id="PS01124"/>
    </source>
</evidence>
<evidence type="ECO:0000256" key="3">
    <source>
        <dbReference type="ARBA" id="ARBA00023163"/>
    </source>
</evidence>
<evidence type="ECO:0000313" key="7">
    <source>
        <dbReference type="EMBL" id="PYI52861.1"/>
    </source>
</evidence>
<proteinExistence type="predicted"/>
<dbReference type="AlphaFoldDB" id="A0A2V5K190"/>
<dbReference type="InterPro" id="IPR020449">
    <property type="entry name" value="Tscrpt_reg_AraC-type_HTH"/>
</dbReference>
<dbReference type="SUPFAM" id="SSF52172">
    <property type="entry name" value="CheY-like"/>
    <property type="match status" value="1"/>
</dbReference>
<dbReference type="PROSITE" id="PS01124">
    <property type="entry name" value="HTH_ARAC_FAMILY_2"/>
    <property type="match status" value="1"/>
</dbReference>
<dbReference type="InterPro" id="IPR018062">
    <property type="entry name" value="HTH_AraC-typ_CS"/>
</dbReference>
<comment type="caution">
    <text evidence="7">The sequence shown here is derived from an EMBL/GenBank/DDBJ whole genome shotgun (WGS) entry which is preliminary data.</text>
</comment>
<organism evidence="7 8">
    <name type="scientific">Paenibacillus flagellatus</name>
    <dbReference type="NCBI Taxonomy" id="2211139"/>
    <lineage>
        <taxon>Bacteria</taxon>
        <taxon>Bacillati</taxon>
        <taxon>Bacillota</taxon>
        <taxon>Bacilli</taxon>
        <taxon>Bacillales</taxon>
        <taxon>Paenibacillaceae</taxon>
        <taxon>Paenibacillus</taxon>
    </lineage>
</organism>
<dbReference type="PANTHER" id="PTHR43280">
    <property type="entry name" value="ARAC-FAMILY TRANSCRIPTIONAL REGULATOR"/>
    <property type="match status" value="1"/>
</dbReference>
<dbReference type="GO" id="GO:0043565">
    <property type="term" value="F:sequence-specific DNA binding"/>
    <property type="evidence" value="ECO:0007669"/>
    <property type="project" value="InterPro"/>
</dbReference>
<feature type="modified residue" description="4-aspartylphosphate" evidence="4">
    <location>
        <position position="60"/>
    </location>
</feature>
<keyword evidence="2 7" id="KW-0238">DNA-binding</keyword>
<keyword evidence="3" id="KW-0804">Transcription</keyword>
<feature type="domain" description="Response regulatory" evidence="6">
    <location>
        <begin position="6"/>
        <end position="125"/>
    </location>
</feature>
<dbReference type="InterPro" id="IPR018060">
    <property type="entry name" value="HTH_AraC"/>
</dbReference>
<dbReference type="Pfam" id="PF12833">
    <property type="entry name" value="HTH_18"/>
    <property type="match status" value="1"/>
</dbReference>
<keyword evidence="4" id="KW-0597">Phosphoprotein</keyword>
<dbReference type="GO" id="GO:0000160">
    <property type="term" value="P:phosphorelay signal transduction system"/>
    <property type="evidence" value="ECO:0007669"/>
    <property type="project" value="InterPro"/>
</dbReference>
<name>A0A2V5K190_9BACL</name>
<evidence type="ECO:0000256" key="4">
    <source>
        <dbReference type="PROSITE-ProRule" id="PRU00169"/>
    </source>
</evidence>
<dbReference type="Gene3D" id="1.10.10.60">
    <property type="entry name" value="Homeodomain-like"/>
    <property type="match status" value="2"/>
</dbReference>
<sequence length="261" mass="30039">MNRTCSIMIVDDESLTRNGLFRTLTRWAKGQCDIIVAEDGLEAWERLRERKDGCDLLITDIRMPRMDGLELIRKLREAGDGVAAILLTGHAEFEYARTAVSLGAISYLLKPIDESRLIGEVEEGLRRAEELRLGTTRRKRMEAYPELFGGGRNEIANPLIREAVRYAEERLAEPLTAKDAAQAVHLNVSYFSVLFKREAGMPFTEFVTRRRMLEAKRLLLDTDMKIYEIAERTGYQSASYFVKLFQEQEGMTPKEFRDTYR</sequence>
<dbReference type="OrthoDB" id="9788446at2"/>
<dbReference type="PRINTS" id="PR00032">
    <property type="entry name" value="HTHARAC"/>
</dbReference>